<organism evidence="3 4">
    <name type="scientific">Nibribacter ruber</name>
    <dbReference type="NCBI Taxonomy" id="2698458"/>
    <lineage>
        <taxon>Bacteria</taxon>
        <taxon>Pseudomonadati</taxon>
        <taxon>Bacteroidota</taxon>
        <taxon>Cytophagia</taxon>
        <taxon>Cytophagales</taxon>
        <taxon>Hymenobacteraceae</taxon>
        <taxon>Nibribacter</taxon>
    </lineage>
</organism>
<protein>
    <recommendedName>
        <fullName evidence="5">DUF2798 domain-containing protein</fullName>
    </recommendedName>
</protein>
<evidence type="ECO:0000256" key="2">
    <source>
        <dbReference type="SAM" id="Phobius"/>
    </source>
</evidence>
<accession>A0A6P1P2Q5</accession>
<keyword evidence="2" id="KW-0812">Transmembrane</keyword>
<gene>
    <name evidence="3" type="ORF">GU926_15120</name>
</gene>
<proteinExistence type="predicted"/>
<feature type="transmembrane region" description="Helical" evidence="2">
    <location>
        <begin position="53"/>
        <end position="76"/>
    </location>
</feature>
<evidence type="ECO:0008006" key="5">
    <source>
        <dbReference type="Google" id="ProtNLM"/>
    </source>
</evidence>
<feature type="transmembrane region" description="Helical" evidence="2">
    <location>
        <begin position="21"/>
        <end position="41"/>
    </location>
</feature>
<sequence>MAKTVKPLKRHPFERPWKRDLLITGLLSLVLAMSILLYAFGLTDDFILRLFNAFAVIFILVAGTALVLVPSVNWVFARFSKNRPKTTRAAAPKRNAPKQNTFKSPSESRGS</sequence>
<dbReference type="EMBL" id="CP047897">
    <property type="protein sequence ID" value="QHL88686.1"/>
    <property type="molecule type" value="Genomic_DNA"/>
</dbReference>
<keyword evidence="2" id="KW-1133">Transmembrane helix</keyword>
<reference evidence="3 4" key="1">
    <citation type="submission" date="2020-01" db="EMBL/GenBank/DDBJ databases">
        <authorList>
            <person name="Kim M."/>
        </authorList>
    </citation>
    <scope>NUCLEOTIDE SEQUENCE [LARGE SCALE GENOMIC DNA]</scope>
    <source>
        <strain evidence="3 4">BT10</strain>
    </source>
</reference>
<evidence type="ECO:0000313" key="3">
    <source>
        <dbReference type="EMBL" id="QHL88686.1"/>
    </source>
</evidence>
<dbReference type="RefSeq" id="WP_160693347.1">
    <property type="nucleotide sequence ID" value="NZ_CP047897.1"/>
</dbReference>
<dbReference type="KEGG" id="nib:GU926_15120"/>
<keyword evidence="4" id="KW-1185">Reference proteome</keyword>
<dbReference type="AlphaFoldDB" id="A0A6P1P2Q5"/>
<evidence type="ECO:0000256" key="1">
    <source>
        <dbReference type="SAM" id="MobiDB-lite"/>
    </source>
</evidence>
<dbReference type="Proteomes" id="UP000464214">
    <property type="component" value="Chromosome"/>
</dbReference>
<feature type="region of interest" description="Disordered" evidence="1">
    <location>
        <begin position="83"/>
        <end position="111"/>
    </location>
</feature>
<feature type="compositionally biased region" description="Polar residues" evidence="1">
    <location>
        <begin position="97"/>
        <end position="111"/>
    </location>
</feature>
<keyword evidence="2" id="KW-0472">Membrane</keyword>
<name>A0A6P1P2Q5_9BACT</name>
<evidence type="ECO:0000313" key="4">
    <source>
        <dbReference type="Proteomes" id="UP000464214"/>
    </source>
</evidence>